<dbReference type="Pfam" id="PF05598">
    <property type="entry name" value="DUF772"/>
    <property type="match status" value="1"/>
</dbReference>
<dbReference type="Proteomes" id="UP000195089">
    <property type="component" value="Unassembled WGS sequence"/>
</dbReference>
<organism evidence="3 4">
    <name type="scientific">Bacillus thuringiensis serovar pingluonsis</name>
    <dbReference type="NCBI Taxonomy" id="180881"/>
    <lineage>
        <taxon>Bacteria</taxon>
        <taxon>Bacillati</taxon>
        <taxon>Bacillota</taxon>
        <taxon>Bacilli</taxon>
        <taxon>Bacillales</taxon>
        <taxon>Bacillaceae</taxon>
        <taxon>Bacillus</taxon>
        <taxon>Bacillus cereus group</taxon>
    </lineage>
</organism>
<evidence type="ECO:0000259" key="2">
    <source>
        <dbReference type="Pfam" id="PF05598"/>
    </source>
</evidence>
<accession>A0A243BA98</accession>
<evidence type="ECO:0000313" key="4">
    <source>
        <dbReference type="Proteomes" id="UP000195089"/>
    </source>
</evidence>
<comment type="caution">
    <text evidence="3">The sequence shown here is derived from an EMBL/GenBank/DDBJ whole genome shotgun (WGS) entry which is preliminary data.</text>
</comment>
<feature type="domain" description="Transposase IS4-like" evidence="1">
    <location>
        <begin position="113"/>
        <end position="285"/>
    </location>
</feature>
<feature type="domain" description="Transposase InsH N-terminal" evidence="2">
    <location>
        <begin position="9"/>
        <end position="87"/>
    </location>
</feature>
<dbReference type="PANTHER" id="PTHR35604">
    <property type="entry name" value="TRANSPOSASE INSH FOR INSERTION SEQUENCE ELEMENT IS5A-RELATED"/>
    <property type="match status" value="1"/>
</dbReference>
<protein>
    <submittedName>
        <fullName evidence="3">ISNCY family transposase</fullName>
    </submittedName>
</protein>
<name>A0A243BA98_BACTU</name>
<gene>
    <name evidence="3" type="ORF">BK742_17165</name>
</gene>
<dbReference type="EMBL" id="NFDL01000063">
    <property type="protein sequence ID" value="OTY42327.1"/>
    <property type="molecule type" value="Genomic_DNA"/>
</dbReference>
<dbReference type="Pfam" id="PF01609">
    <property type="entry name" value="DDE_Tnp_1"/>
    <property type="match status" value="1"/>
</dbReference>
<dbReference type="GO" id="GO:0003677">
    <property type="term" value="F:DNA binding"/>
    <property type="evidence" value="ECO:0007669"/>
    <property type="project" value="InterPro"/>
</dbReference>
<dbReference type="GO" id="GO:0006313">
    <property type="term" value="P:DNA transposition"/>
    <property type="evidence" value="ECO:0007669"/>
    <property type="project" value="InterPro"/>
</dbReference>
<dbReference type="GO" id="GO:0004803">
    <property type="term" value="F:transposase activity"/>
    <property type="evidence" value="ECO:0007669"/>
    <property type="project" value="InterPro"/>
</dbReference>
<dbReference type="PANTHER" id="PTHR35604:SF2">
    <property type="entry name" value="TRANSPOSASE INSH FOR INSERTION SEQUENCE ELEMENT IS5A-RELATED"/>
    <property type="match status" value="1"/>
</dbReference>
<dbReference type="InterPro" id="IPR002559">
    <property type="entry name" value="Transposase_11"/>
</dbReference>
<sequence>MMTNFDQNQSILQILFAFVDSLTIEGVPPITGRPPICKKALLKCFFVKTVFQINSLRKLTRFLHQYPLFRVSCGLSFVPHISTFSRVGTWFRNEGIPLIHKQTLQEMNLGLIPCVLIDSTALRSSLYDSQAKWGKSTRYGWYRGYKVHVCSTPEGVVLSYAFTTANVHDIKMAPVLLQDIQDRNVLFSVADAAYDSQHIYKIARTCNIFAMNPINPRNGEQIKSTHRRVLSQFAQTIFRKQLMRERGKIEQQFSNLKDKGLEQPRWYGRNRYLLHVQLVFLIHNITYLF</sequence>
<evidence type="ECO:0000259" key="1">
    <source>
        <dbReference type="Pfam" id="PF01609"/>
    </source>
</evidence>
<proteinExistence type="predicted"/>
<dbReference type="AlphaFoldDB" id="A0A243BA98"/>
<dbReference type="RefSeq" id="WP_088119795.1">
    <property type="nucleotide sequence ID" value="NZ_NFDL01000063.1"/>
</dbReference>
<reference evidence="3 4" key="1">
    <citation type="submission" date="2016-10" db="EMBL/GenBank/DDBJ databases">
        <title>Comparative genomics of Bacillus thuringiensis reveals a path to pathogens against multiple invertebrate hosts.</title>
        <authorList>
            <person name="Zheng J."/>
            <person name="Gao Q."/>
            <person name="Liu H."/>
            <person name="Peng D."/>
            <person name="Ruan L."/>
            <person name="Sun M."/>
        </authorList>
    </citation>
    <scope>NUCLEOTIDE SEQUENCE [LARGE SCALE GENOMIC DNA]</scope>
    <source>
        <strain evidence="3">BGSC 4BX1</strain>
    </source>
</reference>
<evidence type="ECO:0000313" key="3">
    <source>
        <dbReference type="EMBL" id="OTY42327.1"/>
    </source>
</evidence>
<dbReference type="InterPro" id="IPR008490">
    <property type="entry name" value="Transposase_InsH_N"/>
</dbReference>